<dbReference type="AlphaFoldDB" id="A0A9Q8WHN8"/>
<reference evidence="2" key="1">
    <citation type="journal article" date="2021" name="Mol. Plant Microbe Interact.">
        <title>Complete Genome Sequence of the Plant-Pathogenic Fungus Colletotrichum lupini.</title>
        <authorList>
            <person name="Baroncelli R."/>
            <person name="Pensec F."/>
            <person name="Da Lio D."/>
            <person name="Boufleur T."/>
            <person name="Vicente I."/>
            <person name="Sarrocco S."/>
            <person name="Picot A."/>
            <person name="Baraldi E."/>
            <person name="Sukno S."/>
            <person name="Thon M."/>
            <person name="Le Floch G."/>
        </authorList>
    </citation>
    <scope>NUCLEOTIDE SEQUENCE</scope>
    <source>
        <strain evidence="2">IMI 504893</strain>
    </source>
</reference>
<organism evidence="2 3">
    <name type="scientific">Colletotrichum lupini</name>
    <dbReference type="NCBI Taxonomy" id="145971"/>
    <lineage>
        <taxon>Eukaryota</taxon>
        <taxon>Fungi</taxon>
        <taxon>Dikarya</taxon>
        <taxon>Ascomycota</taxon>
        <taxon>Pezizomycotina</taxon>
        <taxon>Sordariomycetes</taxon>
        <taxon>Hypocreomycetidae</taxon>
        <taxon>Glomerellales</taxon>
        <taxon>Glomerellaceae</taxon>
        <taxon>Colletotrichum</taxon>
        <taxon>Colletotrichum acutatum species complex</taxon>
    </lineage>
</organism>
<feature type="region of interest" description="Disordered" evidence="1">
    <location>
        <begin position="1"/>
        <end position="65"/>
    </location>
</feature>
<dbReference type="Proteomes" id="UP000830671">
    <property type="component" value="Chromosome 4"/>
</dbReference>
<evidence type="ECO:0000256" key="1">
    <source>
        <dbReference type="SAM" id="MobiDB-lite"/>
    </source>
</evidence>
<sequence>MRGEEGRWSGDAIRIPGLGHLGQGRVASPQGQGGRADRPPVGFRLYSQSRQQQQQQQQPASATNKQASMAMGYLYRACTYPQATTWMIPAWYADL</sequence>
<evidence type="ECO:0000313" key="3">
    <source>
        <dbReference type="Proteomes" id="UP000830671"/>
    </source>
</evidence>
<keyword evidence="3" id="KW-1185">Reference proteome</keyword>
<gene>
    <name evidence="2" type="ORF">CLUP02_08475</name>
</gene>
<proteinExistence type="predicted"/>
<dbReference type="KEGG" id="clup:CLUP02_08475"/>
<dbReference type="GeneID" id="73342474"/>
<evidence type="ECO:0000313" key="2">
    <source>
        <dbReference type="EMBL" id="UQC82985.1"/>
    </source>
</evidence>
<dbReference type="RefSeq" id="XP_049144607.1">
    <property type="nucleotide sequence ID" value="XM_049287464.1"/>
</dbReference>
<accession>A0A9Q8WHN8</accession>
<name>A0A9Q8WHN8_9PEZI</name>
<dbReference type="EMBL" id="CP019476">
    <property type="protein sequence ID" value="UQC82985.1"/>
    <property type="molecule type" value="Genomic_DNA"/>
</dbReference>
<protein>
    <submittedName>
        <fullName evidence="2">Uncharacterized protein</fullName>
    </submittedName>
</protein>